<dbReference type="InterPro" id="IPR003346">
    <property type="entry name" value="Transposase_20"/>
</dbReference>
<evidence type="ECO:0000313" key="4">
    <source>
        <dbReference type="EMBL" id="AEI82206.1"/>
    </source>
</evidence>
<proteinExistence type="predicted"/>
<evidence type="ECO:0000259" key="2">
    <source>
        <dbReference type="Pfam" id="PF01548"/>
    </source>
</evidence>
<dbReference type="InterPro" id="IPR002525">
    <property type="entry name" value="Transp_IS110-like_N"/>
</dbReference>
<name>F8GXY6_CUPNN</name>
<feature type="compositionally biased region" description="Basic and acidic residues" evidence="1">
    <location>
        <begin position="1"/>
        <end position="14"/>
    </location>
</feature>
<protein>
    <submittedName>
        <fullName evidence="4">Transposase IS116/IS110/IS902 family protein</fullName>
    </submittedName>
</protein>
<evidence type="ECO:0000256" key="1">
    <source>
        <dbReference type="SAM" id="MobiDB-lite"/>
    </source>
</evidence>
<dbReference type="AlphaFoldDB" id="F8GXY6"/>
<organism evidence="4 5">
    <name type="scientific">Cupriavidus necator (strain ATCC 43291 / DSM 13513 / CCUG 52238 / LMG 8453 / N-1)</name>
    <name type="common">Ralstonia eutropha</name>
    <dbReference type="NCBI Taxonomy" id="1042878"/>
    <lineage>
        <taxon>Bacteria</taxon>
        <taxon>Pseudomonadati</taxon>
        <taxon>Pseudomonadota</taxon>
        <taxon>Betaproteobacteria</taxon>
        <taxon>Burkholderiales</taxon>
        <taxon>Burkholderiaceae</taxon>
        <taxon>Cupriavidus</taxon>
    </lineage>
</organism>
<dbReference type="KEGG" id="cnc:CNE_BB1p07890"/>
<reference evidence="4 5" key="1">
    <citation type="journal article" date="2011" name="J. Bacteriol.">
        <title>Complete genome sequence of the type strain Cupriavidus necator N-1.</title>
        <authorList>
            <person name="Poehlein A."/>
            <person name="Kusian B."/>
            <person name="Friedrich B."/>
            <person name="Daniel R."/>
            <person name="Bowien B."/>
        </authorList>
    </citation>
    <scope>NUCLEOTIDE SEQUENCE [LARGE SCALE GENOMIC DNA]</scope>
    <source>
        <strain evidence="5">ATCC 43291 / DSM 13513 / CCUG 52238 / LMG 8453 / N-1</strain>
        <plasmid evidence="4 5">pBB1</plasmid>
    </source>
</reference>
<dbReference type="Pfam" id="PF01548">
    <property type="entry name" value="DEDD_Tnp_IS110"/>
    <property type="match status" value="1"/>
</dbReference>
<feature type="region of interest" description="Disordered" evidence="1">
    <location>
        <begin position="1"/>
        <end position="30"/>
    </location>
</feature>
<sequence>MSYTGERQRRDDRQANGARSQHARRGASPLWSMVRDSSATVVSGASRIPFRRSSRIRRIPWRCRSSTMVEQAMAMRKQEEDVVFPNAAGIDVGASSHWVAVPRDLAEKAGCEPVREVGAMTDDLHALADWLLTCGLDTVALESTGVYWIPVYEVLEQRSLTVWLVDVRQMKYVPGRKSDVLDCQWLQKLMSLGLLRAAWRPGDEVCVVRAVVRQREVLLAAQAEWVQRMQKALVQMNLQLGEVLSDLMGMTGQAIVRAIVAGERDPNVLARHRHARVKASERDIARALTGNWREEHLFVLGQALAMFDSLAQRILECDAKIEALLAPLGRHEVELGGPGKRRGKNTPEFDARTALARWSGVDLTRINGLAVTSVLTILSEIGPDLRRFGSVKHFCSWLGLCPGTKVSGGKVLSARTRRSTNRVRQALKLAAMSLSHNDSALGAFYRRLCARMDKPRANTAVAHKLARMVYFMLTRGETFVDQGQQRYEEQQRERSIAALKRRAAALGYQIYPVAVAP</sequence>
<dbReference type="InterPro" id="IPR047650">
    <property type="entry name" value="Transpos_IS110"/>
</dbReference>
<geneLocation type="plasmid" evidence="4 5">
    <name>pBB1</name>
</geneLocation>
<evidence type="ECO:0000313" key="5">
    <source>
        <dbReference type="Proteomes" id="UP000006798"/>
    </source>
</evidence>
<dbReference type="GO" id="GO:0004803">
    <property type="term" value="F:transposase activity"/>
    <property type="evidence" value="ECO:0007669"/>
    <property type="project" value="InterPro"/>
</dbReference>
<dbReference type="PANTHER" id="PTHR33055">
    <property type="entry name" value="TRANSPOSASE FOR INSERTION SEQUENCE ELEMENT IS1111A"/>
    <property type="match status" value="1"/>
</dbReference>
<dbReference type="GO" id="GO:0006313">
    <property type="term" value="P:DNA transposition"/>
    <property type="evidence" value="ECO:0007669"/>
    <property type="project" value="InterPro"/>
</dbReference>
<dbReference type="Pfam" id="PF02371">
    <property type="entry name" value="Transposase_20"/>
    <property type="match status" value="1"/>
</dbReference>
<feature type="domain" description="Transposase IS116/IS110/IS902 C-terminal" evidence="3">
    <location>
        <begin position="363"/>
        <end position="445"/>
    </location>
</feature>
<dbReference type="Proteomes" id="UP000006798">
    <property type="component" value="Plasmid pBB1"/>
</dbReference>
<dbReference type="EMBL" id="CP002879">
    <property type="protein sequence ID" value="AEI82206.1"/>
    <property type="molecule type" value="Genomic_DNA"/>
</dbReference>
<accession>F8GXY6</accession>
<keyword evidence="4" id="KW-0614">Plasmid</keyword>
<evidence type="ECO:0000259" key="3">
    <source>
        <dbReference type="Pfam" id="PF02371"/>
    </source>
</evidence>
<dbReference type="GO" id="GO:0003677">
    <property type="term" value="F:DNA binding"/>
    <property type="evidence" value="ECO:0007669"/>
    <property type="project" value="InterPro"/>
</dbReference>
<gene>
    <name evidence="4" type="ordered locus">CNE_BB1p07890</name>
</gene>
<dbReference type="NCBIfam" id="NF033542">
    <property type="entry name" value="transpos_IS110"/>
    <property type="match status" value="1"/>
</dbReference>
<dbReference type="PANTHER" id="PTHR33055:SF13">
    <property type="entry name" value="TRANSPOSASE"/>
    <property type="match status" value="1"/>
</dbReference>
<dbReference type="HOGENOM" id="CLU_036902_11_1_4"/>
<feature type="domain" description="Transposase IS110-like N-terminal" evidence="2">
    <location>
        <begin position="88"/>
        <end position="236"/>
    </location>
</feature>